<protein>
    <submittedName>
        <fullName evidence="1">Uncharacterized protein</fullName>
    </submittedName>
</protein>
<dbReference type="Proteomes" id="UP000298030">
    <property type="component" value="Unassembled WGS sequence"/>
</dbReference>
<reference evidence="1 2" key="1">
    <citation type="journal article" date="2019" name="Nat. Ecol. Evol.">
        <title>Megaphylogeny resolves global patterns of mushroom evolution.</title>
        <authorList>
            <person name="Varga T."/>
            <person name="Krizsan K."/>
            <person name="Foldi C."/>
            <person name="Dima B."/>
            <person name="Sanchez-Garcia M."/>
            <person name="Sanchez-Ramirez S."/>
            <person name="Szollosi G.J."/>
            <person name="Szarkandi J.G."/>
            <person name="Papp V."/>
            <person name="Albert L."/>
            <person name="Andreopoulos W."/>
            <person name="Angelini C."/>
            <person name="Antonin V."/>
            <person name="Barry K.W."/>
            <person name="Bougher N.L."/>
            <person name="Buchanan P."/>
            <person name="Buyck B."/>
            <person name="Bense V."/>
            <person name="Catcheside P."/>
            <person name="Chovatia M."/>
            <person name="Cooper J."/>
            <person name="Damon W."/>
            <person name="Desjardin D."/>
            <person name="Finy P."/>
            <person name="Geml J."/>
            <person name="Haridas S."/>
            <person name="Hughes K."/>
            <person name="Justo A."/>
            <person name="Karasinski D."/>
            <person name="Kautmanova I."/>
            <person name="Kiss B."/>
            <person name="Kocsube S."/>
            <person name="Kotiranta H."/>
            <person name="LaButti K.M."/>
            <person name="Lechner B.E."/>
            <person name="Liimatainen K."/>
            <person name="Lipzen A."/>
            <person name="Lukacs Z."/>
            <person name="Mihaltcheva S."/>
            <person name="Morgado L.N."/>
            <person name="Niskanen T."/>
            <person name="Noordeloos M.E."/>
            <person name="Ohm R.A."/>
            <person name="Ortiz-Santana B."/>
            <person name="Ovrebo C."/>
            <person name="Racz N."/>
            <person name="Riley R."/>
            <person name="Savchenko A."/>
            <person name="Shiryaev A."/>
            <person name="Soop K."/>
            <person name="Spirin V."/>
            <person name="Szebenyi C."/>
            <person name="Tomsovsky M."/>
            <person name="Tulloss R.E."/>
            <person name="Uehling J."/>
            <person name="Grigoriev I.V."/>
            <person name="Vagvolgyi C."/>
            <person name="Papp T."/>
            <person name="Martin F.M."/>
            <person name="Miettinen O."/>
            <person name="Hibbett D.S."/>
            <person name="Nagy L.G."/>
        </authorList>
    </citation>
    <scope>NUCLEOTIDE SEQUENCE [LARGE SCALE GENOMIC DNA]</scope>
    <source>
        <strain evidence="1 2">FP101781</strain>
    </source>
</reference>
<sequence>MATSDASSGGGTGAGRTYFRRFDQLPVQRRICGIEGPSVDISIARDGMSTKSPVNVEQVFMYHPAVCVGIGRTWPPTPELRSMEKNRRSLTPLFLDRGTFQPCRDIVVHT</sequence>
<proteinExistence type="predicted"/>
<organism evidence="1 2">
    <name type="scientific">Coprinellus micaceus</name>
    <name type="common">Glistening ink-cap mushroom</name>
    <name type="synonym">Coprinus micaceus</name>
    <dbReference type="NCBI Taxonomy" id="71717"/>
    <lineage>
        <taxon>Eukaryota</taxon>
        <taxon>Fungi</taxon>
        <taxon>Dikarya</taxon>
        <taxon>Basidiomycota</taxon>
        <taxon>Agaricomycotina</taxon>
        <taxon>Agaricomycetes</taxon>
        <taxon>Agaricomycetidae</taxon>
        <taxon>Agaricales</taxon>
        <taxon>Agaricineae</taxon>
        <taxon>Psathyrellaceae</taxon>
        <taxon>Coprinellus</taxon>
    </lineage>
</organism>
<evidence type="ECO:0000313" key="1">
    <source>
        <dbReference type="EMBL" id="TEB20388.1"/>
    </source>
</evidence>
<comment type="caution">
    <text evidence="1">The sequence shown here is derived from an EMBL/GenBank/DDBJ whole genome shotgun (WGS) entry which is preliminary data.</text>
</comment>
<dbReference type="AlphaFoldDB" id="A0A4Y7SEZ5"/>
<evidence type="ECO:0000313" key="2">
    <source>
        <dbReference type="Proteomes" id="UP000298030"/>
    </source>
</evidence>
<dbReference type="EMBL" id="QPFP01000143">
    <property type="protein sequence ID" value="TEB20388.1"/>
    <property type="molecule type" value="Genomic_DNA"/>
</dbReference>
<name>A0A4Y7SEZ5_COPMI</name>
<gene>
    <name evidence="1" type="ORF">FA13DRAFT_1717857</name>
</gene>
<keyword evidence="2" id="KW-1185">Reference proteome</keyword>
<accession>A0A4Y7SEZ5</accession>